<reference evidence="9" key="1">
    <citation type="journal article" date="2015" name="BMC Genomics">
        <title>Genomic and transcriptomic analysis of the endophytic fungus Pestalotiopsis fici reveals its lifestyle and high potential for synthesis of natural products.</title>
        <authorList>
            <person name="Wang X."/>
            <person name="Zhang X."/>
            <person name="Liu L."/>
            <person name="Xiang M."/>
            <person name="Wang W."/>
            <person name="Sun X."/>
            <person name="Che Y."/>
            <person name="Guo L."/>
            <person name="Liu G."/>
            <person name="Guo L."/>
            <person name="Wang C."/>
            <person name="Yin W.B."/>
            <person name="Stadler M."/>
            <person name="Zhang X."/>
            <person name="Liu X."/>
        </authorList>
    </citation>
    <scope>NUCLEOTIDE SEQUENCE [LARGE SCALE GENOMIC DNA]</scope>
    <source>
        <strain evidence="9">W106-1 / CGMCC3.15140</strain>
    </source>
</reference>
<evidence type="ECO:0000313" key="9">
    <source>
        <dbReference type="Proteomes" id="UP000030651"/>
    </source>
</evidence>
<dbReference type="GO" id="GO:0022857">
    <property type="term" value="F:transmembrane transporter activity"/>
    <property type="evidence" value="ECO:0007669"/>
    <property type="project" value="InterPro"/>
</dbReference>
<evidence type="ECO:0000256" key="4">
    <source>
        <dbReference type="ARBA" id="ARBA00023136"/>
    </source>
</evidence>
<dbReference type="OMA" id="IDEEMCK"/>
<sequence length="540" mass="59024">MDDHEQDYDQDSTEQTPLVQNGQVGRNNNNTRHQRRPPHRPMLSVASIASIASVNVPKTHNGNTIVFIFCGILLIVSCADGFANIPLTKIVENFLCDQYYEEAHGIRAGGPDLVVDPRCKIPEIQSKMAIIFATVEACNAVVGSLAALPWGFAADRLGRRLVATIALLGLAMSVLWIMAILYFLQTFTVTLAATTSLWRVVGGGSAVLVAILLSMISDVIPEDQRATAFMRIHVSSMIGSLVSPALSSAMLRVAGPWPVMFVAVGCILAGAVAFMFVPETMQHKPSESAEQPHSDDSPQGIRGHLDHAAKQLRHSMSMFKSASLIILLLTCLTTNPIAGSVSQFLVQFVSKRYEIPIESTGYVQSGYGIFQIIHALLLLPWISRFLLRDKTPSFLRMPNEQVRDLALARWSFGILGFAFFIMTIAPTLWMFIAGLCILALGSAATSLTRSLMSLYVDQQHRSRLFSLVGIVDTVGGLYGPPMLAGLFSLGMKQGGVWIGLPYLGVMVIAVLVVILMLFIRVPKQNIEERDTSEEGRTHQD</sequence>
<feature type="transmembrane region" description="Helical" evidence="6">
    <location>
        <begin position="496"/>
        <end position="519"/>
    </location>
</feature>
<comment type="subcellular location">
    <subcellularLocation>
        <location evidence="1">Membrane</location>
        <topology evidence="1">Multi-pass membrane protein</topology>
    </subcellularLocation>
</comment>
<feature type="transmembrane region" description="Helical" evidence="6">
    <location>
        <begin position="431"/>
        <end position="452"/>
    </location>
</feature>
<feature type="transmembrane region" description="Helical" evidence="6">
    <location>
        <begin position="464"/>
        <end position="484"/>
    </location>
</feature>
<feature type="transmembrane region" description="Helical" evidence="6">
    <location>
        <begin position="257"/>
        <end position="277"/>
    </location>
</feature>
<dbReference type="InParanoid" id="W3X7A0"/>
<keyword evidence="4 6" id="KW-0472">Membrane</keyword>
<feature type="transmembrane region" description="Helical" evidence="6">
    <location>
        <begin position="161"/>
        <end position="184"/>
    </location>
</feature>
<evidence type="ECO:0000256" key="1">
    <source>
        <dbReference type="ARBA" id="ARBA00004141"/>
    </source>
</evidence>
<feature type="compositionally biased region" description="Acidic residues" evidence="5">
    <location>
        <begin position="1"/>
        <end position="12"/>
    </location>
</feature>
<feature type="transmembrane region" description="Helical" evidence="6">
    <location>
        <begin position="196"/>
        <end position="216"/>
    </location>
</feature>
<feature type="transmembrane region" description="Helical" evidence="6">
    <location>
        <begin position="65"/>
        <end position="85"/>
    </location>
</feature>
<dbReference type="InterPro" id="IPR011701">
    <property type="entry name" value="MFS"/>
</dbReference>
<dbReference type="Pfam" id="PF07690">
    <property type="entry name" value="MFS_1"/>
    <property type="match status" value="2"/>
</dbReference>
<evidence type="ECO:0000313" key="8">
    <source>
        <dbReference type="EMBL" id="ETS81940.1"/>
    </source>
</evidence>
<dbReference type="Proteomes" id="UP000030651">
    <property type="component" value="Unassembled WGS sequence"/>
</dbReference>
<dbReference type="HOGENOM" id="CLU_013756_0_0_1"/>
<dbReference type="InterPro" id="IPR020846">
    <property type="entry name" value="MFS_dom"/>
</dbReference>
<dbReference type="RefSeq" id="XP_007833714.1">
    <property type="nucleotide sequence ID" value="XM_007835523.1"/>
</dbReference>
<feature type="region of interest" description="Disordered" evidence="5">
    <location>
        <begin position="1"/>
        <end position="40"/>
    </location>
</feature>
<dbReference type="eggNOG" id="ENOG502SN7N">
    <property type="taxonomic scope" value="Eukaryota"/>
</dbReference>
<dbReference type="InterPro" id="IPR036259">
    <property type="entry name" value="MFS_trans_sf"/>
</dbReference>
<evidence type="ECO:0000259" key="7">
    <source>
        <dbReference type="PROSITE" id="PS50850"/>
    </source>
</evidence>
<accession>W3X7A0</accession>
<dbReference type="EMBL" id="KI912112">
    <property type="protein sequence ID" value="ETS81940.1"/>
    <property type="molecule type" value="Genomic_DNA"/>
</dbReference>
<name>W3X7A0_PESFW</name>
<evidence type="ECO:0000256" key="5">
    <source>
        <dbReference type="SAM" id="MobiDB-lite"/>
    </source>
</evidence>
<feature type="transmembrane region" description="Helical" evidence="6">
    <location>
        <begin position="407"/>
        <end position="425"/>
    </location>
</feature>
<organism evidence="8 9">
    <name type="scientific">Pestalotiopsis fici (strain W106-1 / CGMCC3.15140)</name>
    <dbReference type="NCBI Taxonomy" id="1229662"/>
    <lineage>
        <taxon>Eukaryota</taxon>
        <taxon>Fungi</taxon>
        <taxon>Dikarya</taxon>
        <taxon>Ascomycota</taxon>
        <taxon>Pezizomycotina</taxon>
        <taxon>Sordariomycetes</taxon>
        <taxon>Xylariomycetidae</taxon>
        <taxon>Amphisphaeriales</taxon>
        <taxon>Sporocadaceae</taxon>
        <taxon>Pestalotiopsis</taxon>
    </lineage>
</organism>
<feature type="transmembrane region" description="Helical" evidence="6">
    <location>
        <begin position="366"/>
        <end position="387"/>
    </location>
</feature>
<proteinExistence type="predicted"/>
<feature type="transmembrane region" description="Helical" evidence="6">
    <location>
        <begin position="322"/>
        <end position="346"/>
    </location>
</feature>
<dbReference type="PROSITE" id="PS50850">
    <property type="entry name" value="MFS"/>
    <property type="match status" value="1"/>
</dbReference>
<keyword evidence="9" id="KW-1185">Reference proteome</keyword>
<dbReference type="Gene3D" id="1.20.1250.20">
    <property type="entry name" value="MFS general substrate transporter like domains"/>
    <property type="match status" value="2"/>
</dbReference>
<evidence type="ECO:0000256" key="3">
    <source>
        <dbReference type="ARBA" id="ARBA00022989"/>
    </source>
</evidence>
<evidence type="ECO:0000256" key="2">
    <source>
        <dbReference type="ARBA" id="ARBA00022692"/>
    </source>
</evidence>
<protein>
    <recommendedName>
        <fullName evidence="7">Major facilitator superfamily (MFS) profile domain-containing protein</fullName>
    </recommendedName>
</protein>
<keyword evidence="3 6" id="KW-1133">Transmembrane helix</keyword>
<keyword evidence="2 6" id="KW-0812">Transmembrane</keyword>
<dbReference type="PANTHER" id="PTHR23507:SF1">
    <property type="entry name" value="FI18259P1-RELATED"/>
    <property type="match status" value="1"/>
</dbReference>
<feature type="domain" description="Major facilitator superfamily (MFS) profile" evidence="7">
    <location>
        <begin position="64"/>
        <end position="524"/>
    </location>
</feature>
<dbReference type="OrthoDB" id="3026777at2759"/>
<evidence type="ECO:0000256" key="6">
    <source>
        <dbReference type="SAM" id="Phobius"/>
    </source>
</evidence>
<dbReference type="AlphaFoldDB" id="W3X7A0"/>
<feature type="compositionally biased region" description="Low complexity" evidence="5">
    <location>
        <begin position="19"/>
        <end position="31"/>
    </location>
</feature>
<dbReference type="SUPFAM" id="SSF103473">
    <property type="entry name" value="MFS general substrate transporter"/>
    <property type="match status" value="1"/>
</dbReference>
<dbReference type="PANTHER" id="PTHR23507">
    <property type="entry name" value="ZGC:174356"/>
    <property type="match status" value="1"/>
</dbReference>
<dbReference type="KEGG" id="pfy:PFICI_06942"/>
<feature type="transmembrane region" description="Helical" evidence="6">
    <location>
        <begin position="130"/>
        <end position="154"/>
    </location>
</feature>
<dbReference type="GeneID" id="19271955"/>
<dbReference type="GO" id="GO:0016020">
    <property type="term" value="C:membrane"/>
    <property type="evidence" value="ECO:0007669"/>
    <property type="project" value="UniProtKB-SubCell"/>
</dbReference>
<gene>
    <name evidence="8" type="ORF">PFICI_06942</name>
</gene>